<dbReference type="InterPro" id="IPR018609">
    <property type="entry name" value="Bud13"/>
</dbReference>
<dbReference type="GO" id="GO:0000398">
    <property type="term" value="P:mRNA splicing, via spliceosome"/>
    <property type="evidence" value="ECO:0007669"/>
    <property type="project" value="TreeGrafter"/>
</dbReference>
<name>A0AAD5RLY5_9PEZI</name>
<dbReference type="InterPro" id="IPR051112">
    <property type="entry name" value="CWC26_splicing_factor"/>
</dbReference>
<evidence type="ECO:0000313" key="3">
    <source>
        <dbReference type="EMBL" id="KAJ2898225.1"/>
    </source>
</evidence>
<protein>
    <recommendedName>
        <fullName evidence="5">Pre-mRNA-splicing factor CWC26</fullName>
    </recommendedName>
</protein>
<reference evidence="3" key="1">
    <citation type="submission" date="2022-07" db="EMBL/GenBank/DDBJ databases">
        <title>Draft genome sequence of Zalerion maritima ATCC 34329, a (micro)plastics degrading marine fungus.</title>
        <authorList>
            <person name="Paco A."/>
            <person name="Goncalves M.F.M."/>
            <person name="Rocha-Santos T.A.P."/>
            <person name="Alves A."/>
        </authorList>
    </citation>
    <scope>NUCLEOTIDE SEQUENCE</scope>
    <source>
        <strain evidence="3">ATCC 34329</strain>
    </source>
</reference>
<evidence type="ECO:0008006" key="5">
    <source>
        <dbReference type="Google" id="ProtNLM"/>
    </source>
</evidence>
<keyword evidence="4" id="KW-1185">Reference proteome</keyword>
<dbReference type="Proteomes" id="UP001201980">
    <property type="component" value="Unassembled WGS sequence"/>
</dbReference>
<feature type="region of interest" description="Disordered" evidence="2">
    <location>
        <begin position="114"/>
        <end position="137"/>
    </location>
</feature>
<organism evidence="3 4">
    <name type="scientific">Zalerion maritima</name>
    <dbReference type="NCBI Taxonomy" id="339359"/>
    <lineage>
        <taxon>Eukaryota</taxon>
        <taxon>Fungi</taxon>
        <taxon>Dikarya</taxon>
        <taxon>Ascomycota</taxon>
        <taxon>Pezizomycotina</taxon>
        <taxon>Sordariomycetes</taxon>
        <taxon>Lulworthiomycetidae</taxon>
        <taxon>Lulworthiales</taxon>
        <taxon>Lulworthiaceae</taxon>
        <taxon>Zalerion</taxon>
    </lineage>
</organism>
<feature type="compositionally biased region" description="Basic and acidic residues" evidence="2">
    <location>
        <begin position="159"/>
        <end position="169"/>
    </location>
</feature>
<comment type="similarity">
    <text evidence="1">Belongs to the CWC26 family.</text>
</comment>
<dbReference type="Pfam" id="PF09736">
    <property type="entry name" value="Bud13"/>
    <property type="match status" value="1"/>
</dbReference>
<dbReference type="GO" id="GO:0003723">
    <property type="term" value="F:RNA binding"/>
    <property type="evidence" value="ECO:0007669"/>
    <property type="project" value="TreeGrafter"/>
</dbReference>
<dbReference type="PANTHER" id="PTHR31809:SF0">
    <property type="entry name" value="BUD13 HOMOLOG"/>
    <property type="match status" value="1"/>
</dbReference>
<evidence type="ECO:0000313" key="4">
    <source>
        <dbReference type="Proteomes" id="UP001201980"/>
    </source>
</evidence>
<accession>A0AAD5RLY5</accession>
<sequence>MPSDLASYLASNYLTVDAPKSKIKKRKRKQEGLIIADDNATGWASNSGDAERDEIGPVVASTSAEFAKTKKSNWKKLNGGLKTGRDSDAEAAAADAILALAAVEIDAARETDGDAPVVDSTMHVDSGNGPGVQKMNDGTLAGLQTAASLAAETKKQRKKDMEAWEREKGQGNQETAYRDATGNRVDVSMQREDARKAALEAEDKERLAVEALRGEVQIEEAKLKRAKLAQARNMALARKVDDEDMNKELKEKERWNDPMARFLAEKQILETKKARKGRPVYTGSAPPNRYGIRPGYRWDGVDRGNGFEAERFKALNRKERNKGLEYSWQLDE</sequence>
<dbReference type="GO" id="GO:0005684">
    <property type="term" value="C:U2-type spliceosomal complex"/>
    <property type="evidence" value="ECO:0007669"/>
    <property type="project" value="TreeGrafter"/>
</dbReference>
<evidence type="ECO:0000256" key="2">
    <source>
        <dbReference type="SAM" id="MobiDB-lite"/>
    </source>
</evidence>
<proteinExistence type="inferred from homology"/>
<comment type="caution">
    <text evidence="3">The sequence shown here is derived from an EMBL/GenBank/DDBJ whole genome shotgun (WGS) entry which is preliminary data.</text>
</comment>
<dbReference type="PANTHER" id="PTHR31809">
    <property type="entry name" value="BUD13 HOMOLOG"/>
    <property type="match status" value="1"/>
</dbReference>
<gene>
    <name evidence="3" type="ORF">MKZ38_004051</name>
</gene>
<dbReference type="EMBL" id="JAKWBI020000239">
    <property type="protein sequence ID" value="KAJ2898225.1"/>
    <property type="molecule type" value="Genomic_DNA"/>
</dbReference>
<dbReference type="GO" id="GO:0070274">
    <property type="term" value="C:RES complex"/>
    <property type="evidence" value="ECO:0007669"/>
    <property type="project" value="TreeGrafter"/>
</dbReference>
<evidence type="ECO:0000256" key="1">
    <source>
        <dbReference type="ARBA" id="ARBA00011069"/>
    </source>
</evidence>
<feature type="region of interest" description="Disordered" evidence="2">
    <location>
        <begin position="152"/>
        <end position="189"/>
    </location>
</feature>
<dbReference type="AlphaFoldDB" id="A0AAD5RLY5"/>